<evidence type="ECO:0000313" key="6">
    <source>
        <dbReference type="EMBL" id="MFB8772147.1"/>
    </source>
</evidence>
<dbReference type="Gene3D" id="3.30.420.10">
    <property type="entry name" value="Ribonuclease H-like superfamily/Ribonuclease H"/>
    <property type="match status" value="1"/>
</dbReference>
<comment type="caution">
    <text evidence="6">The sequence shown here is derived from an EMBL/GenBank/DDBJ whole genome shotgun (WGS) entry which is preliminary data.</text>
</comment>
<feature type="region of interest" description="Disordered" evidence="4">
    <location>
        <begin position="252"/>
        <end position="279"/>
    </location>
</feature>
<dbReference type="InterPro" id="IPR013520">
    <property type="entry name" value="Ribonucl_H"/>
</dbReference>
<keyword evidence="3 6" id="KW-0269">Exonuclease</keyword>
<dbReference type="RefSeq" id="WP_376731128.1">
    <property type="nucleotide sequence ID" value="NZ_JAYMRP010000003.1"/>
</dbReference>
<keyword evidence="1" id="KW-0540">Nuclease</keyword>
<evidence type="ECO:0000259" key="5">
    <source>
        <dbReference type="SMART" id="SM00479"/>
    </source>
</evidence>
<dbReference type="GO" id="GO:0004527">
    <property type="term" value="F:exonuclease activity"/>
    <property type="evidence" value="ECO:0007669"/>
    <property type="project" value="UniProtKB-KW"/>
</dbReference>
<dbReference type="EMBL" id="JAYMRP010000003">
    <property type="protein sequence ID" value="MFB8772147.1"/>
    <property type="molecule type" value="Genomic_DNA"/>
</dbReference>
<sequence length="279" mass="31231">MSTPWHIQRMAALDFEASDKDSETARIVSCALILVGGNLPTDTRTWLVNPGIPQEPGAIAVHKLTDEHLAEHGAPAEQAVPEIAKSVAEVVAGGVPLVGHNLGGYDLNLLDRECRRHLGDSLEGIVRQPLTRVIDTMVLDRQVAPYRKRVSEEQGPYQMRTTAETYGLPWNEEQAHGAEYDALMSARAAYKMGAIAHTPYRDRPDWVRALRTNRFNSLRGVTVEELHERQIEWYRRDAEGYQAWLRDAAKSKEKHDPEAVIPTAWPLRPVPAPRNGGDR</sequence>
<name>A0ABV5E5M5_9ACTN</name>
<dbReference type="PANTHER" id="PTHR30231">
    <property type="entry name" value="DNA POLYMERASE III SUBUNIT EPSILON"/>
    <property type="match status" value="1"/>
</dbReference>
<dbReference type="PANTHER" id="PTHR30231:SF4">
    <property type="entry name" value="PROTEIN NEN2"/>
    <property type="match status" value="1"/>
</dbReference>
<evidence type="ECO:0000313" key="7">
    <source>
        <dbReference type="Proteomes" id="UP001585080"/>
    </source>
</evidence>
<dbReference type="SUPFAM" id="SSF53098">
    <property type="entry name" value="Ribonuclease H-like"/>
    <property type="match status" value="1"/>
</dbReference>
<feature type="domain" description="Exonuclease" evidence="5">
    <location>
        <begin position="9"/>
        <end position="198"/>
    </location>
</feature>
<evidence type="ECO:0000256" key="4">
    <source>
        <dbReference type="SAM" id="MobiDB-lite"/>
    </source>
</evidence>
<evidence type="ECO:0000256" key="3">
    <source>
        <dbReference type="ARBA" id="ARBA00022839"/>
    </source>
</evidence>
<dbReference type="SMART" id="SM00479">
    <property type="entry name" value="EXOIII"/>
    <property type="match status" value="1"/>
</dbReference>
<dbReference type="Pfam" id="PF00929">
    <property type="entry name" value="RNase_T"/>
    <property type="match status" value="1"/>
</dbReference>
<organism evidence="6 7">
    <name type="scientific">Streptomyces broussonetiae</name>
    <dbReference type="NCBI Taxonomy" id="2686304"/>
    <lineage>
        <taxon>Bacteria</taxon>
        <taxon>Bacillati</taxon>
        <taxon>Actinomycetota</taxon>
        <taxon>Actinomycetes</taxon>
        <taxon>Kitasatosporales</taxon>
        <taxon>Streptomycetaceae</taxon>
        <taxon>Streptomyces</taxon>
    </lineage>
</organism>
<evidence type="ECO:0000256" key="2">
    <source>
        <dbReference type="ARBA" id="ARBA00022801"/>
    </source>
</evidence>
<dbReference type="InterPro" id="IPR036397">
    <property type="entry name" value="RNaseH_sf"/>
</dbReference>
<reference evidence="6 7" key="1">
    <citation type="submission" date="2024-01" db="EMBL/GenBank/DDBJ databases">
        <title>Genome mining of biosynthetic gene clusters to explore secondary metabolites of Streptomyces sp.</title>
        <authorList>
            <person name="Baig A."/>
            <person name="Ajitkumar Shintre N."/>
            <person name="Kumar H."/>
            <person name="Anbarasu A."/>
            <person name="Ramaiah S."/>
        </authorList>
    </citation>
    <scope>NUCLEOTIDE SEQUENCE [LARGE SCALE GENOMIC DNA]</scope>
    <source>
        <strain evidence="6 7">A57</strain>
    </source>
</reference>
<accession>A0ABV5E5M5</accession>
<gene>
    <name evidence="6" type="ORF">VSS16_05280</name>
</gene>
<dbReference type="Proteomes" id="UP001585080">
    <property type="component" value="Unassembled WGS sequence"/>
</dbReference>
<protein>
    <submittedName>
        <fullName evidence="6">Exonuclease domain-containing protein</fullName>
    </submittedName>
</protein>
<dbReference type="CDD" id="cd06127">
    <property type="entry name" value="DEDDh"/>
    <property type="match status" value="1"/>
</dbReference>
<dbReference type="InterPro" id="IPR012337">
    <property type="entry name" value="RNaseH-like_sf"/>
</dbReference>
<evidence type="ECO:0000256" key="1">
    <source>
        <dbReference type="ARBA" id="ARBA00022722"/>
    </source>
</evidence>
<keyword evidence="7" id="KW-1185">Reference proteome</keyword>
<proteinExistence type="predicted"/>
<keyword evidence="2" id="KW-0378">Hydrolase</keyword>